<dbReference type="PANTHER" id="PTHR44196:SF1">
    <property type="entry name" value="DEHYDROGENASE_REDUCTASE SDR FAMILY MEMBER 7B"/>
    <property type="match status" value="1"/>
</dbReference>
<dbReference type="InterPro" id="IPR002347">
    <property type="entry name" value="SDR_fam"/>
</dbReference>
<dbReference type="AlphaFoldDB" id="A0A6J4MJ59"/>
<gene>
    <name evidence="4" type="ORF">AVDCRST_MAG68-4227</name>
</gene>
<keyword evidence="2" id="KW-0560">Oxidoreductase</keyword>
<dbReference type="EMBL" id="CADCTW010000195">
    <property type="protein sequence ID" value="CAA9358749.1"/>
    <property type="molecule type" value="Genomic_DNA"/>
</dbReference>
<dbReference type="PROSITE" id="PS00061">
    <property type="entry name" value="ADH_SHORT"/>
    <property type="match status" value="1"/>
</dbReference>
<protein>
    <submittedName>
        <fullName evidence="4">Esterase/lipase</fullName>
    </submittedName>
</protein>
<dbReference type="Pfam" id="PF07859">
    <property type="entry name" value="Abhydrolase_3"/>
    <property type="match status" value="1"/>
</dbReference>
<sequence length="666" mass="71757">MKLRLKPVGEQVIVITGADSGIGLATARAAAGRGAKVVINSRNAEALAQIADELRGMGTQAEWLAADVGDERAMRELARVAIHAFGRIDTWVNNAGVGIFGELENTPLGDARRLFETNYWGTVHGALAALPHLKRNGGALINVGSVESGVPIPLHGHYAASKHAVKGFTDALRMEMERQEAPVSVTLIRPAAIDTPFTEHAHNHMAGAEPEIPPPVYAPHVVADAILHCAARPKRELIVGGSGKQMSSMWRRAPRLFSRYAENVVYEQERAPRGTKRRNDALYRSTTTGSERGDYAGHVMESSAYTEAAENPLRSALLLGLLGVGTVWAVRSGLFERVYGTARERFTGATGRADRDMEHVLEHLEMLGGQPIEMLSPEEARRQPTPTEAVMALLRKHGETVEPEPVGSVVDRTIPGPAGPIPVRVYAPQGRGPFPVIVYTHGGGWVIATNDTYDSSARALCNAVEAVVVSVEYRKAPEHKFPAAHEDAYTAYLWALHNAPEIDGDPARVALAGESAGGNLAISSAIVARDRGVQLPSHILAVYPIADGNTESESYRENHDAKPLNRPMMQWFFSHYLRSPADAAHPLISLVHADLKGLPPTTIITAEIDPLRSDGEELAEQLRQAGVEVDYHTFSGVTHEFFGMGAVVGKANKAVKAAAKGLRAGF</sequence>
<evidence type="ECO:0000259" key="3">
    <source>
        <dbReference type="SMART" id="SM00822"/>
    </source>
</evidence>
<proteinExistence type="inferred from homology"/>
<dbReference type="PANTHER" id="PTHR44196">
    <property type="entry name" value="DEHYDROGENASE/REDUCTASE SDR FAMILY MEMBER 7B"/>
    <property type="match status" value="1"/>
</dbReference>
<dbReference type="InterPro" id="IPR036291">
    <property type="entry name" value="NAD(P)-bd_dom_sf"/>
</dbReference>
<dbReference type="PRINTS" id="PR00080">
    <property type="entry name" value="SDRFAMILY"/>
</dbReference>
<dbReference type="PRINTS" id="PR00081">
    <property type="entry name" value="GDHRDH"/>
</dbReference>
<feature type="domain" description="Ketoreductase" evidence="3">
    <location>
        <begin position="11"/>
        <end position="196"/>
    </location>
</feature>
<dbReference type="InterPro" id="IPR029058">
    <property type="entry name" value="AB_hydrolase_fold"/>
</dbReference>
<dbReference type="InterPro" id="IPR057326">
    <property type="entry name" value="KR_dom"/>
</dbReference>
<dbReference type="Pfam" id="PF00106">
    <property type="entry name" value="adh_short"/>
    <property type="match status" value="1"/>
</dbReference>
<dbReference type="SUPFAM" id="SSF53474">
    <property type="entry name" value="alpha/beta-Hydrolases"/>
    <property type="match status" value="1"/>
</dbReference>
<dbReference type="SMART" id="SM00822">
    <property type="entry name" value="PKS_KR"/>
    <property type="match status" value="1"/>
</dbReference>
<comment type="similarity">
    <text evidence="1">Belongs to the short-chain dehydrogenases/reductases (SDR) family.</text>
</comment>
<evidence type="ECO:0000256" key="2">
    <source>
        <dbReference type="ARBA" id="ARBA00023002"/>
    </source>
</evidence>
<dbReference type="InterPro" id="IPR013094">
    <property type="entry name" value="AB_hydrolase_3"/>
</dbReference>
<dbReference type="SUPFAM" id="SSF51735">
    <property type="entry name" value="NAD(P)-binding Rossmann-fold domains"/>
    <property type="match status" value="1"/>
</dbReference>
<dbReference type="NCBIfam" id="NF005495">
    <property type="entry name" value="PRK07109.1"/>
    <property type="match status" value="1"/>
</dbReference>
<evidence type="ECO:0000256" key="1">
    <source>
        <dbReference type="ARBA" id="ARBA00006484"/>
    </source>
</evidence>
<organism evidence="4">
    <name type="scientific">uncultured Gemmatimonadota bacterium</name>
    <dbReference type="NCBI Taxonomy" id="203437"/>
    <lineage>
        <taxon>Bacteria</taxon>
        <taxon>Pseudomonadati</taxon>
        <taxon>Gemmatimonadota</taxon>
        <taxon>environmental samples</taxon>
    </lineage>
</organism>
<reference evidence="4" key="1">
    <citation type="submission" date="2020-02" db="EMBL/GenBank/DDBJ databases">
        <authorList>
            <person name="Meier V. D."/>
        </authorList>
    </citation>
    <scope>NUCLEOTIDE SEQUENCE</scope>
    <source>
        <strain evidence="4">AVDCRST_MAG68</strain>
    </source>
</reference>
<accession>A0A6J4MJ59</accession>
<evidence type="ECO:0000313" key="4">
    <source>
        <dbReference type="EMBL" id="CAA9358749.1"/>
    </source>
</evidence>
<dbReference type="InterPro" id="IPR020904">
    <property type="entry name" value="Sc_DH/Rdtase_CS"/>
</dbReference>
<dbReference type="Gene3D" id="3.40.50.720">
    <property type="entry name" value="NAD(P)-binding Rossmann-like Domain"/>
    <property type="match status" value="1"/>
</dbReference>
<dbReference type="GO" id="GO:0016020">
    <property type="term" value="C:membrane"/>
    <property type="evidence" value="ECO:0007669"/>
    <property type="project" value="TreeGrafter"/>
</dbReference>
<name>A0A6J4MJ59_9BACT</name>
<dbReference type="GO" id="GO:0016491">
    <property type="term" value="F:oxidoreductase activity"/>
    <property type="evidence" value="ECO:0007669"/>
    <property type="project" value="UniProtKB-KW"/>
</dbReference>
<dbReference type="GO" id="GO:0016787">
    <property type="term" value="F:hydrolase activity"/>
    <property type="evidence" value="ECO:0007669"/>
    <property type="project" value="InterPro"/>
</dbReference>
<dbReference type="Gene3D" id="3.40.50.1820">
    <property type="entry name" value="alpha/beta hydrolase"/>
    <property type="match status" value="1"/>
</dbReference>